<proteinExistence type="predicted"/>
<reference evidence="1 2" key="2">
    <citation type="submission" date="2009-02" db="EMBL/GenBank/DDBJ databases">
        <title>Draft genome sequence of Clostridium methylpentosum (DSM 5476).</title>
        <authorList>
            <person name="Sudarsanam P."/>
            <person name="Ley R."/>
            <person name="Guruge J."/>
            <person name="Turnbaugh P.J."/>
            <person name="Mahowald M."/>
            <person name="Liep D."/>
            <person name="Gordon J."/>
        </authorList>
    </citation>
    <scope>NUCLEOTIDE SEQUENCE [LARGE SCALE GENOMIC DNA]</scope>
    <source>
        <strain evidence="1 2">DSM 5476</strain>
    </source>
</reference>
<organism evidence="1 2">
    <name type="scientific">[Clostridium] methylpentosum DSM 5476</name>
    <dbReference type="NCBI Taxonomy" id="537013"/>
    <lineage>
        <taxon>Bacteria</taxon>
        <taxon>Bacillati</taxon>
        <taxon>Bacillota</taxon>
        <taxon>Clostridia</taxon>
        <taxon>Eubacteriales</taxon>
        <taxon>Oscillospiraceae</taxon>
        <taxon>Oscillospiraceae incertae sedis</taxon>
    </lineage>
</organism>
<sequence>MYHNYLHGFLFKFHRIENLSNSCKIHEIDFLFSMKNAPFS</sequence>
<evidence type="ECO:0000313" key="1">
    <source>
        <dbReference type="EMBL" id="EEG29318.1"/>
    </source>
</evidence>
<name>C0EGU5_9FIRM</name>
<dbReference type="EMBL" id="ACEC01000109">
    <property type="protein sequence ID" value="EEG29318.1"/>
    <property type="molecule type" value="Genomic_DNA"/>
</dbReference>
<dbReference type="AlphaFoldDB" id="C0EGU5"/>
<dbReference type="HOGENOM" id="CLU_3287499_0_0_9"/>
<dbReference type="STRING" id="537013.CLOSTMETH_03088"/>
<comment type="caution">
    <text evidence="1">The sequence shown here is derived from an EMBL/GenBank/DDBJ whole genome shotgun (WGS) entry which is preliminary data.</text>
</comment>
<protein>
    <submittedName>
        <fullName evidence="1">Uncharacterized protein</fullName>
    </submittedName>
</protein>
<accession>C0EGU5</accession>
<gene>
    <name evidence="1" type="ORF">CLOSTMETH_03088</name>
</gene>
<reference evidence="1 2" key="1">
    <citation type="submission" date="2009-01" db="EMBL/GenBank/DDBJ databases">
        <authorList>
            <person name="Fulton L."/>
            <person name="Clifton S."/>
            <person name="Fulton B."/>
            <person name="Xu J."/>
            <person name="Minx P."/>
            <person name="Pepin K.H."/>
            <person name="Johnson M."/>
            <person name="Bhonagiri V."/>
            <person name="Nash W.E."/>
            <person name="Mardis E.R."/>
            <person name="Wilson R.K."/>
        </authorList>
    </citation>
    <scope>NUCLEOTIDE SEQUENCE [LARGE SCALE GENOMIC DNA]</scope>
    <source>
        <strain evidence="1 2">DSM 5476</strain>
    </source>
</reference>
<evidence type="ECO:0000313" key="2">
    <source>
        <dbReference type="Proteomes" id="UP000003340"/>
    </source>
</evidence>
<dbReference type="Proteomes" id="UP000003340">
    <property type="component" value="Unassembled WGS sequence"/>
</dbReference>
<keyword evidence="2" id="KW-1185">Reference proteome</keyword>